<proteinExistence type="predicted"/>
<dbReference type="InterPro" id="IPR032567">
    <property type="entry name" value="RTL1-rel"/>
</dbReference>
<dbReference type="GO" id="GO:0003964">
    <property type="term" value="F:RNA-directed DNA polymerase activity"/>
    <property type="evidence" value="ECO:0007669"/>
    <property type="project" value="UniProtKB-KW"/>
</dbReference>
<dbReference type="PROSITE" id="PS50158">
    <property type="entry name" value="ZF_CCHC"/>
    <property type="match status" value="1"/>
</dbReference>
<feature type="region of interest" description="Disordered" evidence="2">
    <location>
        <begin position="247"/>
        <end position="268"/>
    </location>
</feature>
<sequence length="657" mass="73759">MSASIEAHIAEHVATPIPPTNPAYDQAPLSHRAAMIHMRDDIPEEDMPPQRRFILTAPLLGCDVAKSYAAAAARPPRGLYDFVNTIEARQGLIHSPGHDARTTARVADRAEDVVRKRESEDFYTQLHDTQTNHRDIRLEINVVKGQRTAYETELGEVRQAYLCSKAQNRALLARLETLETYMSRIEWQRQSTEDLTVRQMMRTQVMIDLILFILHYVVYNHACNKTRSKRHQTPESAQAMIDRAIQRNSTHTQDDASQSSGGGLRRPVQPVRVGSYTDFMKCQPLNFKGTECVVGLSQWLKKIESIFHISGCAIDNQVKFATCTLLGVALTCWNGRVRTLGHDGAYNLKSEKVDKYISGLPDNIHVNVMSARPKTLDDAIELASDLMDQKLRTYAERQKDNKRKADDSSRNNQQPHKKQNVARAYTAGPSEKKAYTGNLPLCTNGCHATNRIGGSIQQHKTTTTKSKAGACYECGNTRHIKKNCPKLKNHGNGNRSGTTQGRAYALGGRDASPNSNGCDVFLAHITTKEPKDKSEGKRLENVSIVRDFPEVFPEDLSGIPPARQVKFQIDLVPGTAPVAGVPYRLAPSEMKELAEQLQEQSDKGFIRPSSSLWEALVLFVKKKDESFRMCIDYHELNKLTVKNRYPLPRIDDLFDQL</sequence>
<evidence type="ECO:0000256" key="2">
    <source>
        <dbReference type="SAM" id="MobiDB-lite"/>
    </source>
</evidence>
<reference evidence="4" key="1">
    <citation type="journal article" date="2022" name="Int. J. Mol. Sci.">
        <title>Draft Genome of Tanacetum Coccineum: Genomic Comparison of Closely Related Tanacetum-Family Plants.</title>
        <authorList>
            <person name="Yamashiro T."/>
            <person name="Shiraishi A."/>
            <person name="Nakayama K."/>
            <person name="Satake H."/>
        </authorList>
    </citation>
    <scope>NUCLEOTIDE SEQUENCE</scope>
</reference>
<dbReference type="Gene3D" id="3.10.10.10">
    <property type="entry name" value="HIV Type 1 Reverse Transcriptase, subunit A, domain 1"/>
    <property type="match status" value="1"/>
</dbReference>
<dbReference type="Gene3D" id="3.30.70.270">
    <property type="match status" value="1"/>
</dbReference>
<organism evidence="4 5">
    <name type="scientific">Tanacetum coccineum</name>
    <dbReference type="NCBI Taxonomy" id="301880"/>
    <lineage>
        <taxon>Eukaryota</taxon>
        <taxon>Viridiplantae</taxon>
        <taxon>Streptophyta</taxon>
        <taxon>Embryophyta</taxon>
        <taxon>Tracheophyta</taxon>
        <taxon>Spermatophyta</taxon>
        <taxon>Magnoliopsida</taxon>
        <taxon>eudicotyledons</taxon>
        <taxon>Gunneridae</taxon>
        <taxon>Pentapetalae</taxon>
        <taxon>asterids</taxon>
        <taxon>campanulids</taxon>
        <taxon>Asterales</taxon>
        <taxon>Asteraceae</taxon>
        <taxon>Asteroideae</taxon>
        <taxon>Anthemideae</taxon>
        <taxon>Anthemidinae</taxon>
        <taxon>Tanacetum</taxon>
    </lineage>
</organism>
<dbReference type="SMART" id="SM00343">
    <property type="entry name" value="ZnF_C2HC"/>
    <property type="match status" value="1"/>
</dbReference>
<feature type="compositionally biased region" description="Polar residues" evidence="2">
    <location>
        <begin position="247"/>
        <end position="259"/>
    </location>
</feature>
<keyword evidence="4" id="KW-0548">Nucleotidyltransferase</keyword>
<dbReference type="SUPFAM" id="SSF56672">
    <property type="entry name" value="DNA/RNA polymerases"/>
    <property type="match status" value="1"/>
</dbReference>
<keyword evidence="1" id="KW-0479">Metal-binding</keyword>
<gene>
    <name evidence="4" type="ORF">Tco_0705010</name>
</gene>
<dbReference type="EMBL" id="BQNB010010060">
    <property type="protein sequence ID" value="GJS72169.1"/>
    <property type="molecule type" value="Genomic_DNA"/>
</dbReference>
<keyword evidence="5" id="KW-1185">Reference proteome</keyword>
<feature type="domain" description="CCHC-type" evidence="3">
    <location>
        <begin position="471"/>
        <end position="486"/>
    </location>
</feature>
<dbReference type="InterPro" id="IPR043128">
    <property type="entry name" value="Rev_trsase/Diguanyl_cyclase"/>
</dbReference>
<evidence type="ECO:0000256" key="1">
    <source>
        <dbReference type="PROSITE-ProRule" id="PRU00047"/>
    </source>
</evidence>
<evidence type="ECO:0000313" key="5">
    <source>
        <dbReference type="Proteomes" id="UP001151760"/>
    </source>
</evidence>
<dbReference type="PANTHER" id="PTHR15503">
    <property type="entry name" value="LDOC1 RELATED"/>
    <property type="match status" value="1"/>
</dbReference>
<evidence type="ECO:0000259" key="3">
    <source>
        <dbReference type="PROSITE" id="PS50158"/>
    </source>
</evidence>
<dbReference type="Proteomes" id="UP001151760">
    <property type="component" value="Unassembled WGS sequence"/>
</dbReference>
<reference evidence="4" key="2">
    <citation type="submission" date="2022-01" db="EMBL/GenBank/DDBJ databases">
        <authorList>
            <person name="Yamashiro T."/>
            <person name="Shiraishi A."/>
            <person name="Satake H."/>
            <person name="Nakayama K."/>
        </authorList>
    </citation>
    <scope>NUCLEOTIDE SEQUENCE</scope>
</reference>
<evidence type="ECO:0000313" key="4">
    <source>
        <dbReference type="EMBL" id="GJS72169.1"/>
    </source>
</evidence>
<keyword evidence="1" id="KW-0862">Zinc</keyword>
<keyword evidence="4" id="KW-0695">RNA-directed DNA polymerase</keyword>
<dbReference type="InterPro" id="IPR036875">
    <property type="entry name" value="Znf_CCHC_sf"/>
</dbReference>
<protein>
    <submittedName>
        <fullName evidence="4">Reverse transcriptase domain-containing protein</fullName>
    </submittedName>
</protein>
<feature type="compositionally biased region" description="Basic and acidic residues" evidence="2">
    <location>
        <begin position="397"/>
        <end position="409"/>
    </location>
</feature>
<comment type="caution">
    <text evidence="4">The sequence shown here is derived from an EMBL/GenBank/DDBJ whole genome shotgun (WGS) entry which is preliminary data.</text>
</comment>
<accession>A0ABQ4Y3K1</accession>
<dbReference type="InterPro" id="IPR043502">
    <property type="entry name" value="DNA/RNA_pol_sf"/>
</dbReference>
<keyword evidence="1" id="KW-0863">Zinc-finger</keyword>
<dbReference type="SUPFAM" id="SSF57756">
    <property type="entry name" value="Retrovirus zinc finger-like domains"/>
    <property type="match status" value="1"/>
</dbReference>
<dbReference type="PANTHER" id="PTHR15503:SF45">
    <property type="entry name" value="RNA-DIRECTED DNA POLYMERASE HOMOLOG"/>
    <property type="match status" value="1"/>
</dbReference>
<keyword evidence="4" id="KW-0808">Transferase</keyword>
<feature type="region of interest" description="Disordered" evidence="2">
    <location>
        <begin position="397"/>
        <end position="425"/>
    </location>
</feature>
<name>A0ABQ4Y3K1_9ASTR</name>
<dbReference type="InterPro" id="IPR001878">
    <property type="entry name" value="Znf_CCHC"/>
</dbReference>